<protein>
    <recommendedName>
        <fullName evidence="1">DUF1902 domain-containing protein</fullName>
    </recommendedName>
</protein>
<dbReference type="Gene3D" id="3.30.2390.10">
    <property type="entry name" value="TTHA1013-like"/>
    <property type="match status" value="1"/>
</dbReference>
<sequence length="105" mass="11354">MIERTGMLQPKITVSARWNDAAGVWTATSGDIADLALSAHSFGELQERLPGVLRTLFARSKTAGLHKGEARARTGAQAGIQTEMRTGREGIPVLLRSRRIMTLPA</sequence>
<proteinExistence type="predicted"/>
<organism evidence="2 3">
    <name type="scientific">Haematobacter missouriensis</name>
    <dbReference type="NCBI Taxonomy" id="366616"/>
    <lineage>
        <taxon>Bacteria</taxon>
        <taxon>Pseudomonadati</taxon>
        <taxon>Pseudomonadota</taxon>
        <taxon>Alphaproteobacteria</taxon>
        <taxon>Rhodobacterales</taxon>
        <taxon>Paracoccaceae</taxon>
        <taxon>Haematobacter</taxon>
    </lineage>
</organism>
<name>A0A212ARS7_9RHOB</name>
<dbReference type="AlphaFoldDB" id="A0A212ARS7"/>
<evidence type="ECO:0000313" key="2">
    <source>
        <dbReference type="EMBL" id="OWJ84066.1"/>
    </source>
</evidence>
<dbReference type="OrthoDB" id="7869547at2"/>
<dbReference type="EMBL" id="NIPX01000010">
    <property type="protein sequence ID" value="OWJ84066.1"/>
    <property type="molecule type" value="Genomic_DNA"/>
</dbReference>
<dbReference type="Proteomes" id="UP000196640">
    <property type="component" value="Unassembled WGS sequence"/>
</dbReference>
<evidence type="ECO:0000259" key="1">
    <source>
        <dbReference type="Pfam" id="PF08972"/>
    </source>
</evidence>
<reference evidence="3" key="1">
    <citation type="submission" date="2016-11" db="EMBL/GenBank/DDBJ databases">
        <title>Comparison of Traditional DNA-DNA Hybridization with In Silico Genomic Analysis.</title>
        <authorList>
            <person name="Nicholson A.C."/>
            <person name="Humrighouse B.W."/>
            <person name="Graziano J."/>
            <person name="Lasker B."/>
            <person name="Whitney A.M."/>
            <person name="Mcquiston J.R."/>
            <person name="Bell M."/>
        </authorList>
    </citation>
    <scope>NUCLEOTIDE SEQUENCE [LARGE SCALE GENOMIC DNA]</scope>
    <source>
        <strain evidence="3">H2381</strain>
    </source>
</reference>
<dbReference type="InterPro" id="IPR015066">
    <property type="entry name" value="DUF1902"/>
</dbReference>
<dbReference type="RefSeq" id="WP_088233618.1">
    <property type="nucleotide sequence ID" value="NZ_NIPX01000010.1"/>
</dbReference>
<feature type="domain" description="DUF1902" evidence="1">
    <location>
        <begin position="13"/>
        <end position="57"/>
    </location>
</feature>
<comment type="caution">
    <text evidence="2">The sequence shown here is derived from an EMBL/GenBank/DDBJ whole genome shotgun (WGS) entry which is preliminary data.</text>
</comment>
<accession>A0A212ARS7</accession>
<evidence type="ECO:0000313" key="3">
    <source>
        <dbReference type="Proteomes" id="UP000196640"/>
    </source>
</evidence>
<gene>
    <name evidence="2" type="ORF">CDV52_09250</name>
</gene>
<dbReference type="Pfam" id="PF08972">
    <property type="entry name" value="DUF1902"/>
    <property type="match status" value="1"/>
</dbReference>